<reference evidence="2 3" key="1">
    <citation type="submission" date="2017-09" db="EMBL/GenBank/DDBJ databases">
        <title>Depth-based differentiation of microbial function through sediment-hosted aquifers and enrichment of novel symbionts in the deep terrestrial subsurface.</title>
        <authorList>
            <person name="Probst A.J."/>
            <person name="Ladd B."/>
            <person name="Jarett J.K."/>
            <person name="Geller-Mcgrath D.E."/>
            <person name="Sieber C.M."/>
            <person name="Emerson J.B."/>
            <person name="Anantharaman K."/>
            <person name="Thomas B.C."/>
            <person name="Malmstrom R."/>
            <person name="Stieglmeier M."/>
            <person name="Klingl A."/>
            <person name="Woyke T."/>
            <person name="Ryan C.M."/>
            <person name="Banfield J.F."/>
        </authorList>
    </citation>
    <scope>NUCLEOTIDE SEQUENCE [LARGE SCALE GENOMIC DNA]</scope>
    <source>
        <strain evidence="2">CG11_big_fil_rev_8_21_14_0_20_44_10</strain>
    </source>
</reference>
<keyword evidence="1" id="KW-1133">Transmembrane helix</keyword>
<gene>
    <name evidence="2" type="ORF">COV85_01220</name>
</gene>
<accession>A0A2H0KR11</accession>
<keyword evidence="1" id="KW-0812">Transmembrane</keyword>
<name>A0A2H0KR11_9BACT</name>
<sequence>MLPAFYASQQQKKASYGTISLHILIFSIILFFGLIYLYQTNNLVVQSYSLRKSQAALQSFQDENQKLRGEIVGFESLAALREATKDFGMVVVDQAGYVDAAQPFAKLP</sequence>
<dbReference type="AlphaFoldDB" id="A0A2H0KR11"/>
<dbReference type="EMBL" id="PCVN01000034">
    <property type="protein sequence ID" value="PIQ74593.1"/>
    <property type="molecule type" value="Genomic_DNA"/>
</dbReference>
<evidence type="ECO:0000313" key="3">
    <source>
        <dbReference type="Proteomes" id="UP000231550"/>
    </source>
</evidence>
<keyword evidence="1" id="KW-0472">Membrane</keyword>
<organism evidence="2 3">
    <name type="scientific">Candidatus Portnoybacteria bacterium CG11_big_fil_rev_8_21_14_0_20_44_10</name>
    <dbReference type="NCBI Taxonomy" id="1974818"/>
    <lineage>
        <taxon>Bacteria</taxon>
        <taxon>Candidatus Portnoyibacteriota</taxon>
    </lineage>
</organism>
<comment type="caution">
    <text evidence="2">The sequence shown here is derived from an EMBL/GenBank/DDBJ whole genome shotgun (WGS) entry which is preliminary data.</text>
</comment>
<dbReference type="Proteomes" id="UP000231550">
    <property type="component" value="Unassembled WGS sequence"/>
</dbReference>
<evidence type="ECO:0000313" key="2">
    <source>
        <dbReference type="EMBL" id="PIQ74593.1"/>
    </source>
</evidence>
<protein>
    <recommendedName>
        <fullName evidence="4">Cell division protein FtsL</fullName>
    </recommendedName>
</protein>
<proteinExistence type="predicted"/>
<evidence type="ECO:0000256" key="1">
    <source>
        <dbReference type="SAM" id="Phobius"/>
    </source>
</evidence>
<evidence type="ECO:0008006" key="4">
    <source>
        <dbReference type="Google" id="ProtNLM"/>
    </source>
</evidence>
<feature type="transmembrane region" description="Helical" evidence="1">
    <location>
        <begin position="21"/>
        <end position="38"/>
    </location>
</feature>